<evidence type="ECO:0000259" key="2">
    <source>
        <dbReference type="Pfam" id="PF06985"/>
    </source>
</evidence>
<evidence type="ECO:0000313" key="4">
    <source>
        <dbReference type="EMBL" id="TBU25369.1"/>
    </source>
</evidence>
<feature type="domain" description="Heterokaryon incompatibility" evidence="2">
    <location>
        <begin position="343"/>
        <end position="412"/>
    </location>
</feature>
<dbReference type="Pfam" id="PF06985">
    <property type="entry name" value="HET"/>
    <property type="match status" value="1"/>
</dbReference>
<dbReference type="EMBL" id="ML143462">
    <property type="protein sequence ID" value="TBU25369.1"/>
    <property type="molecule type" value="Genomic_DNA"/>
</dbReference>
<feature type="compositionally biased region" description="Pro residues" evidence="1">
    <location>
        <begin position="187"/>
        <end position="202"/>
    </location>
</feature>
<accession>A0A4Q9MDQ7</accession>
<dbReference type="OrthoDB" id="1938262at2759"/>
<dbReference type="InterPro" id="IPR058525">
    <property type="entry name" value="DUF8212"/>
</dbReference>
<dbReference type="Pfam" id="PF26640">
    <property type="entry name" value="DUF8212"/>
    <property type="match status" value="1"/>
</dbReference>
<name>A0A4Q9MDQ7_9APHY</name>
<feature type="domain" description="DUF8212" evidence="3">
    <location>
        <begin position="529"/>
        <end position="734"/>
    </location>
</feature>
<evidence type="ECO:0000256" key="1">
    <source>
        <dbReference type="SAM" id="MobiDB-lite"/>
    </source>
</evidence>
<protein>
    <submittedName>
        <fullName evidence="4">Uncharacterized protein</fullName>
    </submittedName>
</protein>
<organism evidence="4">
    <name type="scientific">Dichomitus squalens</name>
    <dbReference type="NCBI Taxonomy" id="114155"/>
    <lineage>
        <taxon>Eukaryota</taxon>
        <taxon>Fungi</taxon>
        <taxon>Dikarya</taxon>
        <taxon>Basidiomycota</taxon>
        <taxon>Agaricomycotina</taxon>
        <taxon>Agaricomycetes</taxon>
        <taxon>Polyporales</taxon>
        <taxon>Polyporaceae</taxon>
        <taxon>Dichomitus</taxon>
    </lineage>
</organism>
<dbReference type="AlphaFoldDB" id="A0A4Q9MDQ7"/>
<dbReference type="Proteomes" id="UP000292957">
    <property type="component" value="Unassembled WGS sequence"/>
</dbReference>
<dbReference type="PANTHER" id="PTHR10622:SF10">
    <property type="entry name" value="HET DOMAIN-CONTAINING PROTEIN"/>
    <property type="match status" value="1"/>
</dbReference>
<feature type="region of interest" description="Disordered" evidence="1">
    <location>
        <begin position="317"/>
        <end position="343"/>
    </location>
</feature>
<feature type="region of interest" description="Disordered" evidence="1">
    <location>
        <begin position="182"/>
        <end position="202"/>
    </location>
</feature>
<feature type="compositionally biased region" description="Basic and acidic residues" evidence="1">
    <location>
        <begin position="773"/>
        <end position="783"/>
    </location>
</feature>
<gene>
    <name evidence="4" type="ORF">BD311DRAFT_764669</name>
</gene>
<sequence>MYETLKWIRLRLILMSRFNHIRAVSGTVLGSELASPPGIGSCPRFNVSKRDRGARDVLCTRVYNAPASLNLHASTVCHIHIYALWTTALWTTLDLEAIFLPILGVWTNSPLQLVLRCGSHWLARIRGHCRNQRNTMRLLDTHTGQFVEKDPKDEKTVYAILSHTWDPAGEQTYKQLRKIQKRYAAKPQPPPNDPEVRQPPPSVVEQAHPLRLPQSSHVSEAPPSASAVPLAVPLFDERAALSHRTDHASDEGLEHEDTRVTSEAWKSAAVGSFRRILQLVLCIFEPVTQLFVQLTRCTLYLKALSLILPEPPSTLDNLCATPGRPAEPAPDPSTPATSEDDVETPLSLIRNDPELSQKIREACRVAREAGYRYLWIDSCCIDKTSSSELSEAINSMYLWYALAKVCYAYLSDVLAPGEDPRADESAFRSSRWFQRGWTLQELIAPIAVTFFSQDWKMIETKLALADLVAEITGIPEEALLHAESLDEFSVAERFSWAARRKTTREEDRAYSLLGIFSISMPTLYGEGAHAFRRLQEEIVRRIPDLSLFAWKSHICGNFGRNQDLVESLHDAQSFEMWRSSLTPFDSNIDHFKGGGKIRAIPHDDVFDRLKLTDLPAPEYTFTPHGIRTQLPAISLSLCLPQRTTKYPVKAPQSQWYLVILGCEHDDYPGSLLGQVCYIPPSHSGVEYLYYGWVDVRPGSDHVTARSELFPLSSATIQRCFKHIQVKTVYISQPERAAVQSAAARWQPHETIKLALLRKARDARRARRYTAELQRSHEGHDSAHRLMPTLPPNNDDNNDDATIQSEAARWQPHETINLLLLRKTRDALRAQGYTAELRSSDEDHPTAHWLTLSNDDHVISVEYQHTLENEGRRFTIEAHARMSSSAETLEANPRTVRWSDFAWWESSLGTEEVAFTLAAEKLIVKLSLDFSAPSYYVLRIEIGTETLPAADTTSLESTL</sequence>
<proteinExistence type="predicted"/>
<feature type="region of interest" description="Disordered" evidence="1">
    <location>
        <begin position="770"/>
        <end position="799"/>
    </location>
</feature>
<dbReference type="PANTHER" id="PTHR10622">
    <property type="entry name" value="HET DOMAIN-CONTAINING PROTEIN"/>
    <property type="match status" value="1"/>
</dbReference>
<dbReference type="InterPro" id="IPR010730">
    <property type="entry name" value="HET"/>
</dbReference>
<reference evidence="4" key="1">
    <citation type="submission" date="2019-01" db="EMBL/GenBank/DDBJ databases">
        <title>Draft genome sequences of three monokaryotic isolates of the white-rot basidiomycete fungus Dichomitus squalens.</title>
        <authorList>
            <consortium name="DOE Joint Genome Institute"/>
            <person name="Lopez S.C."/>
            <person name="Andreopoulos B."/>
            <person name="Pangilinan J."/>
            <person name="Lipzen A."/>
            <person name="Riley R."/>
            <person name="Ahrendt S."/>
            <person name="Ng V."/>
            <person name="Barry K."/>
            <person name="Daum C."/>
            <person name="Grigoriev I.V."/>
            <person name="Hilden K.S."/>
            <person name="Makela M.R."/>
            <person name="de Vries R.P."/>
        </authorList>
    </citation>
    <scope>NUCLEOTIDE SEQUENCE [LARGE SCALE GENOMIC DNA]</scope>
    <source>
        <strain evidence="4">OM18370.1</strain>
    </source>
</reference>
<evidence type="ECO:0000259" key="3">
    <source>
        <dbReference type="Pfam" id="PF26640"/>
    </source>
</evidence>